<dbReference type="PANTHER" id="PTHR43081:SF1">
    <property type="entry name" value="ADENYLATE CYCLASE, TERMINAL-DIFFERENTIATION SPECIFIC"/>
    <property type="match status" value="1"/>
</dbReference>
<dbReference type="SUPFAM" id="SSF55073">
    <property type="entry name" value="Nucleotide cyclase"/>
    <property type="match status" value="1"/>
</dbReference>
<keyword evidence="4" id="KW-1185">Reference proteome</keyword>
<dbReference type="GO" id="GO:0035556">
    <property type="term" value="P:intracellular signal transduction"/>
    <property type="evidence" value="ECO:0007669"/>
    <property type="project" value="InterPro"/>
</dbReference>
<name>A0A2S6N7T2_9HYPH</name>
<evidence type="ECO:0000313" key="3">
    <source>
        <dbReference type="EMBL" id="PPQ30668.1"/>
    </source>
</evidence>
<gene>
    <name evidence="3" type="ORF">CCR94_11385</name>
</gene>
<keyword evidence="1" id="KW-1133">Transmembrane helix</keyword>
<accession>A0A2S6N7T2</accession>
<dbReference type="PROSITE" id="PS50125">
    <property type="entry name" value="GUANYLATE_CYCLASE_2"/>
    <property type="match status" value="1"/>
</dbReference>
<evidence type="ECO:0000256" key="1">
    <source>
        <dbReference type="SAM" id="Phobius"/>
    </source>
</evidence>
<dbReference type="InterPro" id="IPR001054">
    <property type="entry name" value="A/G_cyclase"/>
</dbReference>
<keyword evidence="1" id="KW-0472">Membrane</keyword>
<dbReference type="AlphaFoldDB" id="A0A2S6N7T2"/>
<dbReference type="Proteomes" id="UP000239089">
    <property type="component" value="Unassembled WGS sequence"/>
</dbReference>
<keyword evidence="1" id="KW-0812">Transmembrane</keyword>
<dbReference type="InterPro" id="IPR007890">
    <property type="entry name" value="CHASE2"/>
</dbReference>
<sequence length="747" mass="78659">MPAMSLERGRSRGGSCWLYRGAFALNLGLFIACALGAPRALDDVRNLVFDRFQQLDPAPFNPTGPVRVAAIDEASLAALGQWPWPRLRLAELTEKLRGMGASAIGFDVVFAEADRLNPQALLASLPPELRTAELAEKFSRAPSNDARFAAALATAPSVLGLSFLNTPGGALPAPKAGVAMAGDDPALFIPAFAGVAAPLPQLAQAASGLGAVNWLPDRDQIVRRVPLLARLGDRYTPSLALDALRVALGATTLLVRASNVSGQMDFGAKTGVSGLRVGDLSIATDAHGAVRPHFSPPDPRRMLSIASLLNDQVPASEIQGRIVLIGPTASGLGDVRATPIEPAMAGVEIHAEIIEQILANALLTRPDWAQGAELAAALVMICLMAALLPRVSPLAAGAIAIVAAAALFAGALLAFDKAGLLLDPVVPALALSLQTLTGILALWRGEQAAKAYVQTAFGKFLSPLVVARLAENPDRLALGGETREVTVMFADLRNFTSLSEGLDAQHLTRLLNAYLTPMTDAILAREGTIDKYIGDAIMAFWNAPVDVPRHARRAVEAAMLMRAELERLNTSLEAQARADGRAHNPLRMGIGLNFGPCSVGNMGSLRRFDYSVLGDTVNLASRLEGASKHYGVDLIASEAVAVAAPEAAWLDLDVVKVKGRNAPVRIFTAAGGAEFAATSEFANWRAAHDAMLASYRAGDCEQAAAQARALAQQVPAPWRALYDFLHAQFTAAAPSQQPAVLLTLDSK</sequence>
<dbReference type="Pfam" id="PF00211">
    <property type="entry name" value="Guanylate_cyc"/>
    <property type="match status" value="1"/>
</dbReference>
<feature type="domain" description="Guanylate cyclase" evidence="2">
    <location>
        <begin position="486"/>
        <end position="624"/>
    </location>
</feature>
<dbReference type="InterPro" id="IPR029787">
    <property type="entry name" value="Nucleotide_cyclase"/>
</dbReference>
<reference evidence="3 4" key="1">
    <citation type="journal article" date="2018" name="Arch. Microbiol.">
        <title>New insights into the metabolic potential of the phototrophic purple bacterium Rhodopila globiformis DSM 161(T) from its draft genome sequence and evidence for a vanadium-dependent nitrogenase.</title>
        <authorList>
            <person name="Imhoff J.F."/>
            <person name="Rahn T."/>
            <person name="Kunzel S."/>
            <person name="Neulinger S.C."/>
        </authorList>
    </citation>
    <scope>NUCLEOTIDE SEQUENCE [LARGE SCALE GENOMIC DNA]</scope>
    <source>
        <strain evidence="3 4">DSM 16996</strain>
    </source>
</reference>
<proteinExistence type="predicted"/>
<dbReference type="SMART" id="SM01080">
    <property type="entry name" value="CHASE2"/>
    <property type="match status" value="1"/>
</dbReference>
<organism evidence="3 4">
    <name type="scientific">Rhodoblastus sphagnicola</name>
    <dbReference type="NCBI Taxonomy" id="333368"/>
    <lineage>
        <taxon>Bacteria</taxon>
        <taxon>Pseudomonadati</taxon>
        <taxon>Pseudomonadota</taxon>
        <taxon>Alphaproteobacteria</taxon>
        <taxon>Hyphomicrobiales</taxon>
        <taxon>Rhodoblastaceae</taxon>
        <taxon>Rhodoblastus</taxon>
    </lineage>
</organism>
<dbReference type="InterPro" id="IPR050697">
    <property type="entry name" value="Adenylyl/Guanylyl_Cyclase_3/4"/>
</dbReference>
<evidence type="ECO:0000259" key="2">
    <source>
        <dbReference type="PROSITE" id="PS50125"/>
    </source>
</evidence>
<dbReference type="SMART" id="SM00044">
    <property type="entry name" value="CYCc"/>
    <property type="match status" value="1"/>
</dbReference>
<protein>
    <submittedName>
        <fullName evidence="3">Adenylate/guanylate cyclase domain-containing protein</fullName>
    </submittedName>
</protein>
<evidence type="ECO:0000313" key="4">
    <source>
        <dbReference type="Proteomes" id="UP000239089"/>
    </source>
</evidence>
<dbReference type="GO" id="GO:0006171">
    <property type="term" value="P:cAMP biosynthetic process"/>
    <property type="evidence" value="ECO:0007669"/>
    <property type="project" value="TreeGrafter"/>
</dbReference>
<dbReference type="EMBL" id="NHSJ01000073">
    <property type="protein sequence ID" value="PPQ30668.1"/>
    <property type="molecule type" value="Genomic_DNA"/>
</dbReference>
<dbReference type="GO" id="GO:0004016">
    <property type="term" value="F:adenylate cyclase activity"/>
    <property type="evidence" value="ECO:0007669"/>
    <property type="project" value="UniProtKB-ARBA"/>
</dbReference>
<dbReference type="PANTHER" id="PTHR43081">
    <property type="entry name" value="ADENYLATE CYCLASE, TERMINAL-DIFFERENTIATION SPECIFIC-RELATED"/>
    <property type="match status" value="1"/>
</dbReference>
<comment type="caution">
    <text evidence="3">The sequence shown here is derived from an EMBL/GenBank/DDBJ whole genome shotgun (WGS) entry which is preliminary data.</text>
</comment>
<dbReference type="Gene3D" id="3.30.70.1230">
    <property type="entry name" value="Nucleotide cyclase"/>
    <property type="match status" value="1"/>
</dbReference>
<feature type="transmembrane region" description="Helical" evidence="1">
    <location>
        <begin position="394"/>
        <end position="415"/>
    </location>
</feature>
<dbReference type="CDD" id="cd07302">
    <property type="entry name" value="CHD"/>
    <property type="match status" value="1"/>
</dbReference>
<feature type="transmembrane region" description="Helical" evidence="1">
    <location>
        <begin position="421"/>
        <end position="443"/>
    </location>
</feature>
<dbReference type="Pfam" id="PF05226">
    <property type="entry name" value="CHASE2"/>
    <property type="match status" value="1"/>
</dbReference>